<evidence type="ECO:0000259" key="2">
    <source>
        <dbReference type="Pfam" id="PF24713"/>
    </source>
</evidence>
<reference evidence="3" key="1">
    <citation type="submission" date="2015-10" db="EMBL/GenBank/DDBJ databases">
        <authorList>
            <person name="Martinez-Garcia P.J."/>
            <person name="Crepeau M.W."/>
            <person name="Puiu D."/>
            <person name="Gonzalez-Ibeas D."/>
            <person name="Whalen J."/>
            <person name="Stevens K."/>
            <person name="Paul R."/>
            <person name="Butterfield T."/>
            <person name="Britton M."/>
            <person name="Reagan R."/>
            <person name="Chakraborty S."/>
            <person name="Walawage S.L."/>
            <person name="Vasquez-Gross H.A."/>
            <person name="Cardeno C."/>
            <person name="Famula R."/>
            <person name="Pratt K."/>
            <person name="Kuruganti S."/>
            <person name="Aradhya M.K."/>
            <person name="Leslie C.A."/>
            <person name="Dandekar A.M."/>
            <person name="Salzberg S.L."/>
            <person name="Wegrzyn J.L."/>
            <person name="Langley C.H."/>
            <person name="Neale D.B."/>
        </authorList>
    </citation>
    <scope>NUCLEOTIDE SEQUENCE</scope>
    <source>
        <tissue evidence="3">Leaves</tissue>
    </source>
</reference>
<dbReference type="Pfam" id="PF24713">
    <property type="entry name" value="TOR1L1_C"/>
    <property type="match status" value="1"/>
</dbReference>
<dbReference type="InterPro" id="IPR057599">
    <property type="entry name" value="TORTIFOLIA1/TORL1-2_C"/>
</dbReference>
<protein>
    <recommendedName>
        <fullName evidence="2">TORTIFOLIA1/TORL1-2 C-terminal domain-containing protein</fullName>
    </recommendedName>
</protein>
<dbReference type="EMBL" id="LIHL02000009">
    <property type="protein sequence ID" value="KAF5461078.1"/>
    <property type="molecule type" value="Genomic_DNA"/>
</dbReference>
<feature type="region of interest" description="Disordered" evidence="1">
    <location>
        <begin position="158"/>
        <end position="232"/>
    </location>
</feature>
<name>A0A833WQQ2_JUGRE</name>
<dbReference type="PANTHER" id="PTHR31355">
    <property type="entry name" value="MICROTUBULE-ASSOCIATED PROTEIN TORTIFOLIA1"/>
    <property type="match status" value="1"/>
</dbReference>
<organism evidence="3 4">
    <name type="scientific">Juglans regia</name>
    <name type="common">English walnut</name>
    <dbReference type="NCBI Taxonomy" id="51240"/>
    <lineage>
        <taxon>Eukaryota</taxon>
        <taxon>Viridiplantae</taxon>
        <taxon>Streptophyta</taxon>
        <taxon>Embryophyta</taxon>
        <taxon>Tracheophyta</taxon>
        <taxon>Spermatophyta</taxon>
        <taxon>Magnoliopsida</taxon>
        <taxon>eudicotyledons</taxon>
        <taxon>Gunneridae</taxon>
        <taxon>Pentapetalae</taxon>
        <taxon>rosids</taxon>
        <taxon>fabids</taxon>
        <taxon>Fagales</taxon>
        <taxon>Juglandaceae</taxon>
        <taxon>Juglans</taxon>
    </lineage>
</organism>
<feature type="domain" description="TORTIFOLIA1/TORL1-2 C-terminal" evidence="2">
    <location>
        <begin position="283"/>
        <end position="416"/>
    </location>
</feature>
<accession>A0A833WQQ2</accession>
<dbReference type="PANTHER" id="PTHR31355:SF7">
    <property type="entry name" value="MICROTUBULE-ASSOCIATED PROTEIN TORTIFOLIA1"/>
    <property type="match status" value="1"/>
</dbReference>
<dbReference type="GO" id="GO:0005874">
    <property type="term" value="C:microtubule"/>
    <property type="evidence" value="ECO:0007669"/>
    <property type="project" value="InterPro"/>
</dbReference>
<dbReference type="Gramene" id="Jr09_15110_p1">
    <property type="protein sequence ID" value="cds.Jr09_15110_p1"/>
    <property type="gene ID" value="Jr09_15110"/>
</dbReference>
<dbReference type="GO" id="GO:0008017">
    <property type="term" value="F:microtubule binding"/>
    <property type="evidence" value="ECO:0007669"/>
    <property type="project" value="InterPro"/>
</dbReference>
<dbReference type="Proteomes" id="UP000619265">
    <property type="component" value="Unassembled WGS sequence"/>
</dbReference>
<feature type="region of interest" description="Disordered" evidence="1">
    <location>
        <begin position="1"/>
        <end position="32"/>
    </location>
</feature>
<gene>
    <name evidence="3" type="ORF">F2P56_020902</name>
</gene>
<feature type="compositionally biased region" description="Basic and acidic residues" evidence="1">
    <location>
        <begin position="198"/>
        <end position="207"/>
    </location>
</feature>
<sequence length="425" mass="46652">MRAFDGDDRIDVNQRESSGNRMGFPKTDGQSEGSFINNKGNWLAIQRQLLQLERQQAHLMNMLQDFMGGSHDSMVTLENRVRGLERVVEDMARDLSISSGRRGGNFAMGFVGSSNRSLGKYNGFPEYSSAKFGRGGDGRIPFGERISQFDGIALGMRGRGPPWRSNMPEAWDFPASGTSRNGQIGSRRALGGSTMDGRSPKSEHENDQGGSGRAWDKGAGPVRLGEGPSARSVWQASKDEATLEAIRVAGEDSGTSQTARVAIPELTAEALGDDNIAHDRDPVWTSWSNAMDALQVGDIDSAYTEVLSTGDDHLLVKLMDRSGPALDQLSNEVASEILHAIGQFVQEQNLFDFCLSWIQQLVEMVLENGPHVFNISMEVKKELLLNLHEASTTMDPPEDWEGAMPEQLLLQLASTWGIDLQQHEK</sequence>
<reference evidence="3" key="2">
    <citation type="submission" date="2020-03" db="EMBL/GenBank/DDBJ databases">
        <title>Walnut 2.0.</title>
        <authorList>
            <person name="Marrano A."/>
            <person name="Britton M."/>
            <person name="Zimin A.V."/>
            <person name="Zaini P.A."/>
            <person name="Workman R."/>
            <person name="Puiu D."/>
            <person name="Bianco L."/>
            <person name="Allen B.J."/>
            <person name="Troggio M."/>
            <person name="Leslie C.A."/>
            <person name="Timp W."/>
            <person name="Dendekar A."/>
            <person name="Salzberg S.L."/>
            <person name="Neale D.B."/>
        </authorList>
    </citation>
    <scope>NUCLEOTIDE SEQUENCE</scope>
    <source>
        <tissue evidence="3">Leaves</tissue>
    </source>
</reference>
<comment type="caution">
    <text evidence="3">The sequence shown here is derived from an EMBL/GenBank/DDBJ whole genome shotgun (WGS) entry which is preliminary data.</text>
</comment>
<evidence type="ECO:0000256" key="1">
    <source>
        <dbReference type="SAM" id="MobiDB-lite"/>
    </source>
</evidence>
<dbReference type="InterPro" id="IPR033337">
    <property type="entry name" value="TORTIFOLIA1/SINE1-2"/>
</dbReference>
<proteinExistence type="predicted"/>
<evidence type="ECO:0000313" key="4">
    <source>
        <dbReference type="Proteomes" id="UP000619265"/>
    </source>
</evidence>
<feature type="compositionally biased region" description="Basic and acidic residues" evidence="1">
    <location>
        <begin position="1"/>
        <end position="14"/>
    </location>
</feature>
<evidence type="ECO:0000313" key="3">
    <source>
        <dbReference type="EMBL" id="KAF5461078.1"/>
    </source>
</evidence>
<dbReference type="AlphaFoldDB" id="A0A833WQQ2"/>